<dbReference type="Proteomes" id="UP001163878">
    <property type="component" value="Chromosome"/>
</dbReference>
<keyword evidence="3" id="KW-1185">Reference proteome</keyword>
<proteinExistence type="predicted"/>
<evidence type="ECO:0000313" key="3">
    <source>
        <dbReference type="Proteomes" id="UP001163878"/>
    </source>
</evidence>
<accession>A0ABY6I1X4</accession>
<dbReference type="RefSeq" id="WP_264242037.1">
    <property type="nucleotide sequence ID" value="NZ_CP107567.1"/>
</dbReference>
<reference evidence="2" key="1">
    <citation type="submission" date="2022-10" db="EMBL/GenBank/DDBJ databases">
        <title>Cytochrome P450 Catalyzes Benzene Ring Formation in the Biosynthesis of Trialkyl-Substituted Aromatic Polyketides.</title>
        <authorList>
            <person name="Zhao E."/>
            <person name="Ge H."/>
        </authorList>
    </citation>
    <scope>NUCLEOTIDE SEQUENCE</scope>
    <source>
        <strain evidence="2">NA0869</strain>
    </source>
</reference>
<sequence length="57" mass="6220">MGGNERRAETDTAADEVIREMEEAGTRLGRDVEKDSEAADALLPNQEIQESAQDKDG</sequence>
<feature type="compositionally biased region" description="Basic and acidic residues" evidence="1">
    <location>
        <begin position="24"/>
        <end position="37"/>
    </location>
</feature>
<organism evidence="2 3">
    <name type="scientific">Streptomyces peucetius</name>
    <dbReference type="NCBI Taxonomy" id="1950"/>
    <lineage>
        <taxon>Bacteria</taxon>
        <taxon>Bacillati</taxon>
        <taxon>Actinomycetota</taxon>
        <taxon>Actinomycetes</taxon>
        <taxon>Kitasatosporales</taxon>
        <taxon>Streptomycetaceae</taxon>
        <taxon>Streptomyces</taxon>
    </lineage>
</organism>
<evidence type="ECO:0000256" key="1">
    <source>
        <dbReference type="SAM" id="MobiDB-lite"/>
    </source>
</evidence>
<protein>
    <submittedName>
        <fullName evidence="2">Uncharacterized protein</fullName>
    </submittedName>
</protein>
<evidence type="ECO:0000313" key="2">
    <source>
        <dbReference type="EMBL" id="UYQ60831.1"/>
    </source>
</evidence>
<gene>
    <name evidence="2" type="ORF">OGH68_04680</name>
</gene>
<feature type="region of interest" description="Disordered" evidence="1">
    <location>
        <begin position="24"/>
        <end position="57"/>
    </location>
</feature>
<dbReference type="EMBL" id="CP107567">
    <property type="protein sequence ID" value="UYQ60831.1"/>
    <property type="molecule type" value="Genomic_DNA"/>
</dbReference>
<name>A0ABY6I1X4_STRPE</name>